<feature type="region of interest" description="Disordered" evidence="1">
    <location>
        <begin position="49"/>
        <end position="193"/>
    </location>
</feature>
<name>A0A4Z1RAM0_9GAMM</name>
<organism evidence="2 3">
    <name type="scientific">Luteimonas yindakuii</name>
    <dbReference type="NCBI Taxonomy" id="2565782"/>
    <lineage>
        <taxon>Bacteria</taxon>
        <taxon>Pseudomonadati</taxon>
        <taxon>Pseudomonadota</taxon>
        <taxon>Gammaproteobacteria</taxon>
        <taxon>Lysobacterales</taxon>
        <taxon>Lysobacteraceae</taxon>
        <taxon>Luteimonas</taxon>
    </lineage>
</organism>
<evidence type="ECO:0000313" key="3">
    <source>
        <dbReference type="Proteomes" id="UP000298681"/>
    </source>
</evidence>
<reference evidence="2 3" key="1">
    <citation type="submission" date="2019-01" db="EMBL/GenBank/DDBJ databases">
        <authorList>
            <person name="Zhang S."/>
        </authorList>
    </citation>
    <scope>NUCLEOTIDE SEQUENCE [LARGE SCALE GENOMIC DNA]</scope>
    <source>
        <strain evidence="2 3">1626</strain>
    </source>
</reference>
<comment type="caution">
    <text evidence="2">The sequence shown here is derived from an EMBL/GenBank/DDBJ whole genome shotgun (WGS) entry which is preliminary data.</text>
</comment>
<keyword evidence="3" id="KW-1185">Reference proteome</keyword>
<feature type="compositionally biased region" description="Low complexity" evidence="1">
    <location>
        <begin position="137"/>
        <end position="148"/>
    </location>
</feature>
<gene>
    <name evidence="2" type="ORF">E4582_13730</name>
</gene>
<dbReference type="RefSeq" id="WP_134675353.1">
    <property type="nucleotide sequence ID" value="NZ_SPUH01000002.1"/>
</dbReference>
<evidence type="ECO:0000313" key="2">
    <source>
        <dbReference type="EMBL" id="TKS53233.1"/>
    </source>
</evidence>
<dbReference type="Proteomes" id="UP000298681">
    <property type="component" value="Unassembled WGS sequence"/>
</dbReference>
<feature type="compositionally biased region" description="Polar residues" evidence="1">
    <location>
        <begin position="163"/>
        <end position="175"/>
    </location>
</feature>
<evidence type="ECO:0000256" key="1">
    <source>
        <dbReference type="SAM" id="MobiDB-lite"/>
    </source>
</evidence>
<feature type="compositionally biased region" description="Pro residues" evidence="1">
    <location>
        <begin position="123"/>
        <end position="136"/>
    </location>
</feature>
<protein>
    <submittedName>
        <fullName evidence="2">Type II toxin-antitoxin system RelE/ParE family toxin</fullName>
    </submittedName>
</protein>
<dbReference type="AlphaFoldDB" id="A0A4Z1RAM0"/>
<proteinExistence type="predicted"/>
<feature type="compositionally biased region" description="Pro residues" evidence="1">
    <location>
        <begin position="68"/>
        <end position="85"/>
    </location>
</feature>
<feature type="compositionally biased region" description="Basic and acidic residues" evidence="1">
    <location>
        <begin position="96"/>
        <end position="110"/>
    </location>
</feature>
<sequence length="286" mass="30620">MSKASTRTPAGHAPRIEGVQRATAVLVSVLLHLWLAWLLLSTTPMTPNDPQGAEAGSPMVVDFVGLTPPQPVQAPHASPPPPRPRAPTRAAPSRVRTTEVIRADEARPQESDAQTPAITELLPQPPVPHPPPPSPAPVAGAATSPPTAQRARTWGQPPGMLPQATSPVNAGTGRNVTAGRGRGRDSSSGPSMEAGGYQVIYDLRSETRLRAWRDAGMTEVFFPLPGTRQRMVCPLETALRRESGPCRLLEPDDPELASIGDAREVITMHGVYRRGEMLWRGPGAYR</sequence>
<accession>A0A4Z1RAM0</accession>
<dbReference type="EMBL" id="SPUH01000002">
    <property type="protein sequence ID" value="TKS53233.1"/>
    <property type="molecule type" value="Genomic_DNA"/>
</dbReference>